<keyword evidence="7" id="KW-0472">Membrane</keyword>
<feature type="transmembrane region" description="Helical" evidence="7">
    <location>
        <begin position="254"/>
        <end position="274"/>
    </location>
</feature>
<evidence type="ECO:0000256" key="7">
    <source>
        <dbReference type="SAM" id="Phobius"/>
    </source>
</evidence>
<evidence type="ECO:0000256" key="5">
    <source>
        <dbReference type="ARBA" id="ARBA00023075"/>
    </source>
</evidence>
<evidence type="ECO:0000313" key="10">
    <source>
        <dbReference type="Proteomes" id="UP001370490"/>
    </source>
</evidence>
<proteinExistence type="predicted"/>
<evidence type="ECO:0000313" key="9">
    <source>
        <dbReference type="EMBL" id="KAK6923561.1"/>
    </source>
</evidence>
<dbReference type="Pfam" id="PF00361">
    <property type="entry name" value="Proton_antipo_M"/>
    <property type="match status" value="1"/>
</dbReference>
<keyword evidence="10" id="KW-1185">Reference proteome</keyword>
<dbReference type="EMBL" id="JBAMMX010000018">
    <property type="protein sequence ID" value="KAK6923561.1"/>
    <property type="molecule type" value="Genomic_DNA"/>
</dbReference>
<evidence type="ECO:0000256" key="1">
    <source>
        <dbReference type="ARBA" id="ARBA00012944"/>
    </source>
</evidence>
<dbReference type="PANTHER" id="PTHR43507:SF1">
    <property type="entry name" value="NADH-UBIQUINONE OXIDOREDUCTASE CHAIN 4"/>
    <property type="match status" value="1"/>
</dbReference>
<gene>
    <name evidence="9" type="ORF">RJ641_011865</name>
</gene>
<dbReference type="GO" id="GO:0048039">
    <property type="term" value="F:ubiquinone binding"/>
    <property type="evidence" value="ECO:0007669"/>
    <property type="project" value="TreeGrafter"/>
</dbReference>
<protein>
    <recommendedName>
        <fullName evidence="2">NADH-ubiquinone oxidoreductase chain 4</fullName>
        <ecNumber evidence="1">7.1.1.2</ecNumber>
    </recommendedName>
    <alternativeName>
        <fullName evidence="6">NADH dehydrogenase subunit 4</fullName>
    </alternativeName>
</protein>
<dbReference type="EC" id="7.1.1.2" evidence="1"/>
<evidence type="ECO:0000256" key="6">
    <source>
        <dbReference type="ARBA" id="ARBA00031025"/>
    </source>
</evidence>
<organism evidence="9 10">
    <name type="scientific">Dillenia turbinata</name>
    <dbReference type="NCBI Taxonomy" id="194707"/>
    <lineage>
        <taxon>Eukaryota</taxon>
        <taxon>Viridiplantae</taxon>
        <taxon>Streptophyta</taxon>
        <taxon>Embryophyta</taxon>
        <taxon>Tracheophyta</taxon>
        <taxon>Spermatophyta</taxon>
        <taxon>Magnoliopsida</taxon>
        <taxon>eudicotyledons</taxon>
        <taxon>Gunneridae</taxon>
        <taxon>Pentapetalae</taxon>
        <taxon>Dilleniales</taxon>
        <taxon>Dilleniaceae</taxon>
        <taxon>Dillenia</taxon>
    </lineage>
</organism>
<dbReference type="PANTHER" id="PTHR43507">
    <property type="entry name" value="NADH-UBIQUINONE OXIDOREDUCTASE CHAIN 4"/>
    <property type="match status" value="1"/>
</dbReference>
<comment type="caution">
    <text evidence="9">The sequence shown here is derived from an EMBL/GenBank/DDBJ whole genome shotgun (WGS) entry which is preliminary data.</text>
</comment>
<dbReference type="GO" id="GO:0003954">
    <property type="term" value="F:NADH dehydrogenase activity"/>
    <property type="evidence" value="ECO:0007669"/>
    <property type="project" value="TreeGrafter"/>
</dbReference>
<evidence type="ECO:0000256" key="3">
    <source>
        <dbReference type="ARBA" id="ARBA00022967"/>
    </source>
</evidence>
<dbReference type="GO" id="GO:0042773">
    <property type="term" value="P:ATP synthesis coupled electron transport"/>
    <property type="evidence" value="ECO:0007669"/>
    <property type="project" value="InterPro"/>
</dbReference>
<dbReference type="Proteomes" id="UP001370490">
    <property type="component" value="Unassembled WGS sequence"/>
</dbReference>
<sequence length="312" mass="33256">MTPADLTLSTPGANLLAVLPPRRRTGARVEPFISGVTAVERNKILRPRNIGAGGPHKGTGAVERFHIAEPKGSISVRDRSMSRRLAPTASKSTYALCSGSLIRKIELGWGVYDVILKSLILPSIDRAERPEKEVKLESRMIGVTILYGSGGNRRTPISGGGESLALSNIQGIGGSIPPMSSHGPVPSALFLCVGVLYDRHKTRLVRYYGGSVSTMPNLSTISFFSTLANMSSPGTSSFIGEFLISVGAFQKNSLVATLAALGMILGAAYSLWLYNRAVSGNLKPDFLHKFSDPNGREVSIFIPFLVGGATVR</sequence>
<dbReference type="GO" id="GO:0008137">
    <property type="term" value="F:NADH dehydrogenase (ubiquinone) activity"/>
    <property type="evidence" value="ECO:0007669"/>
    <property type="project" value="UniProtKB-EC"/>
</dbReference>
<keyword evidence="7" id="KW-0812">Transmembrane</keyword>
<name>A0AAN8V560_9MAGN</name>
<dbReference type="AlphaFoldDB" id="A0AAN8V560"/>
<evidence type="ECO:0000259" key="8">
    <source>
        <dbReference type="Pfam" id="PF00361"/>
    </source>
</evidence>
<keyword evidence="7" id="KW-1133">Transmembrane helix</keyword>
<dbReference type="GO" id="GO:0009536">
    <property type="term" value="C:plastid"/>
    <property type="evidence" value="ECO:0007669"/>
    <property type="project" value="UniProtKB-ARBA"/>
</dbReference>
<feature type="domain" description="NADH:quinone oxidoreductase/Mrp antiporter transmembrane" evidence="8">
    <location>
        <begin position="165"/>
        <end position="260"/>
    </location>
</feature>
<evidence type="ECO:0000256" key="4">
    <source>
        <dbReference type="ARBA" id="ARBA00023027"/>
    </source>
</evidence>
<dbReference type="PRINTS" id="PR01437">
    <property type="entry name" value="NUOXDRDTASE4"/>
</dbReference>
<dbReference type="InterPro" id="IPR001750">
    <property type="entry name" value="ND/Mrp_TM"/>
</dbReference>
<evidence type="ECO:0000256" key="2">
    <source>
        <dbReference type="ARBA" id="ARBA00021006"/>
    </source>
</evidence>
<accession>A0AAN8V560</accession>
<keyword evidence="3" id="KW-1278">Translocase</keyword>
<dbReference type="InterPro" id="IPR003918">
    <property type="entry name" value="NADH_UbQ_OxRdtase"/>
</dbReference>
<dbReference type="GO" id="GO:0015990">
    <property type="term" value="P:electron transport coupled proton transport"/>
    <property type="evidence" value="ECO:0007669"/>
    <property type="project" value="TreeGrafter"/>
</dbReference>
<keyword evidence="5" id="KW-0830">Ubiquinone</keyword>
<keyword evidence="4" id="KW-0520">NAD</keyword>
<reference evidence="9 10" key="1">
    <citation type="submission" date="2023-12" db="EMBL/GenBank/DDBJ databases">
        <title>A high-quality genome assembly for Dillenia turbinata (Dilleniales).</title>
        <authorList>
            <person name="Chanderbali A."/>
        </authorList>
    </citation>
    <scope>NUCLEOTIDE SEQUENCE [LARGE SCALE GENOMIC DNA]</scope>
    <source>
        <strain evidence="9">LSX21</strain>
        <tissue evidence="9">Leaf</tissue>
    </source>
</reference>